<dbReference type="Proteomes" id="UP000657918">
    <property type="component" value="Unassembled WGS sequence"/>
</dbReference>
<dbReference type="AlphaFoldDB" id="A0A835TLS6"/>
<evidence type="ECO:0000256" key="1">
    <source>
        <dbReference type="SAM" id="MobiDB-lite"/>
    </source>
</evidence>
<organism evidence="2 3">
    <name type="scientific">Salix dunnii</name>
    <dbReference type="NCBI Taxonomy" id="1413687"/>
    <lineage>
        <taxon>Eukaryota</taxon>
        <taxon>Viridiplantae</taxon>
        <taxon>Streptophyta</taxon>
        <taxon>Embryophyta</taxon>
        <taxon>Tracheophyta</taxon>
        <taxon>Spermatophyta</taxon>
        <taxon>Magnoliopsida</taxon>
        <taxon>eudicotyledons</taxon>
        <taxon>Gunneridae</taxon>
        <taxon>Pentapetalae</taxon>
        <taxon>rosids</taxon>
        <taxon>fabids</taxon>
        <taxon>Malpighiales</taxon>
        <taxon>Salicaceae</taxon>
        <taxon>Saliceae</taxon>
        <taxon>Salix</taxon>
    </lineage>
</organism>
<dbReference type="OrthoDB" id="124041at2759"/>
<feature type="region of interest" description="Disordered" evidence="1">
    <location>
        <begin position="1"/>
        <end position="54"/>
    </location>
</feature>
<name>A0A835TLS6_9ROSI</name>
<sequence length="143" mass="15776">MERGSLSRKTVVGGKENKVKRLSDTNPRPDLLEMRKMEGVKPEESIYTSPKASAAISSSHSLHHAATLSLSNGDGSKKTYNGCIREKFESKKGSVVDKILHDLFQHGDASQKYMQGSRNIKIDNWILLDNYVPGKSIGSRTTA</sequence>
<reference evidence="2 3" key="1">
    <citation type="submission" date="2020-10" db="EMBL/GenBank/DDBJ databases">
        <title>Plant Genome Project.</title>
        <authorList>
            <person name="Zhang R.-G."/>
        </authorList>
    </citation>
    <scope>NUCLEOTIDE SEQUENCE [LARGE SCALE GENOMIC DNA]</scope>
    <source>
        <strain evidence="2">FAFU-HL-1</strain>
        <tissue evidence="2">Leaf</tissue>
    </source>
</reference>
<accession>A0A835TLS6</accession>
<proteinExistence type="predicted"/>
<gene>
    <name evidence="2" type="ORF">SADUNF_Sadunf01G0027600</name>
</gene>
<dbReference type="EMBL" id="JADGMS010000001">
    <property type="protein sequence ID" value="KAF9688818.1"/>
    <property type="molecule type" value="Genomic_DNA"/>
</dbReference>
<evidence type="ECO:0000313" key="3">
    <source>
        <dbReference type="Proteomes" id="UP000657918"/>
    </source>
</evidence>
<feature type="compositionally biased region" description="Basic and acidic residues" evidence="1">
    <location>
        <begin position="30"/>
        <end position="44"/>
    </location>
</feature>
<evidence type="ECO:0000313" key="2">
    <source>
        <dbReference type="EMBL" id="KAF9688818.1"/>
    </source>
</evidence>
<keyword evidence="3" id="KW-1185">Reference proteome</keyword>
<protein>
    <submittedName>
        <fullName evidence="2">Uncharacterized protein</fullName>
    </submittedName>
</protein>
<comment type="caution">
    <text evidence="2">The sequence shown here is derived from an EMBL/GenBank/DDBJ whole genome shotgun (WGS) entry which is preliminary data.</text>
</comment>